<accession>A0A226D2W1</accession>
<proteinExistence type="predicted"/>
<protein>
    <submittedName>
        <fullName evidence="1">Uncharacterized protein</fullName>
    </submittedName>
</protein>
<gene>
    <name evidence="1" type="ORF">Fcan01_25903</name>
</gene>
<dbReference type="AlphaFoldDB" id="A0A226D2W1"/>
<comment type="caution">
    <text evidence="1">The sequence shown here is derived from an EMBL/GenBank/DDBJ whole genome shotgun (WGS) entry which is preliminary data.</text>
</comment>
<evidence type="ECO:0000313" key="2">
    <source>
        <dbReference type="Proteomes" id="UP000198287"/>
    </source>
</evidence>
<sequence>MQSTEEDEVIEKFENMGPVQIPAWTKALMNPLMSNYFAPNLTHLEMHRSDVNMIFDCLDVVHLPKLSHFKIPGHFEDHIWKMFQNCHRSHEGITSLKIMPLHSDVRDVQAIANIVKCFPSVTEFEMILKCLTNNFELLREMLNSFRDWRLAKGKIVIYGVVCLDALTAVLEGLAGWRGLQNTVLHFKGGFKLVLSDRVRDAFILCGSIRHIDMCEIQMDEETRNSFGTFVEQKSLSISFTRPPLDDGFSRFIRVLKELWKIPSPQ</sequence>
<dbReference type="OrthoDB" id="2829216at2759"/>
<name>A0A226D2W1_FOLCA</name>
<dbReference type="EMBL" id="LNIX01000039">
    <property type="protein sequence ID" value="OXA39400.1"/>
    <property type="molecule type" value="Genomic_DNA"/>
</dbReference>
<reference evidence="1 2" key="1">
    <citation type="submission" date="2015-12" db="EMBL/GenBank/DDBJ databases">
        <title>The genome of Folsomia candida.</title>
        <authorList>
            <person name="Faddeeva A."/>
            <person name="Derks M.F."/>
            <person name="Anvar Y."/>
            <person name="Smit S."/>
            <person name="Van Straalen N."/>
            <person name="Roelofs D."/>
        </authorList>
    </citation>
    <scope>NUCLEOTIDE SEQUENCE [LARGE SCALE GENOMIC DNA]</scope>
    <source>
        <strain evidence="1 2">VU population</strain>
        <tissue evidence="1">Whole body</tissue>
    </source>
</reference>
<keyword evidence="2" id="KW-1185">Reference proteome</keyword>
<dbReference type="Proteomes" id="UP000198287">
    <property type="component" value="Unassembled WGS sequence"/>
</dbReference>
<organism evidence="1 2">
    <name type="scientific">Folsomia candida</name>
    <name type="common">Springtail</name>
    <dbReference type="NCBI Taxonomy" id="158441"/>
    <lineage>
        <taxon>Eukaryota</taxon>
        <taxon>Metazoa</taxon>
        <taxon>Ecdysozoa</taxon>
        <taxon>Arthropoda</taxon>
        <taxon>Hexapoda</taxon>
        <taxon>Collembola</taxon>
        <taxon>Entomobryomorpha</taxon>
        <taxon>Isotomoidea</taxon>
        <taxon>Isotomidae</taxon>
        <taxon>Proisotominae</taxon>
        <taxon>Folsomia</taxon>
    </lineage>
</organism>
<evidence type="ECO:0000313" key="1">
    <source>
        <dbReference type="EMBL" id="OXA39400.1"/>
    </source>
</evidence>